<evidence type="ECO:0000313" key="2">
    <source>
        <dbReference type="Proteomes" id="UP000642748"/>
    </source>
</evidence>
<protein>
    <submittedName>
        <fullName evidence="1">Uncharacterized protein</fullName>
    </submittedName>
</protein>
<sequence length="223" mass="23032">MDTHGGVRHAQAECAGDLGTGERASDLLAPQREYPLAVGAEQPARLDHLPALAEQAQPHNGRLGEVVDRARGLRVGVQRALPDQRGAPHPAEVVDLAVRDGDEPGTEPLRLAQAGQPLDGVQHGLLYHVVGVRVTVQRSADDVVHQRQVPGEQVGQRLVVTGPRRPDERGIGAVGDIGISGVGDIGIGFSGGVIGGIGRIGPGGSIGDGSHVPILPNQSSGFN</sequence>
<evidence type="ECO:0000313" key="1">
    <source>
        <dbReference type="EMBL" id="GIH18807.1"/>
    </source>
</evidence>
<gene>
    <name evidence="1" type="ORF">Raf01_69790</name>
</gene>
<keyword evidence="2" id="KW-1185">Reference proteome</keyword>
<comment type="caution">
    <text evidence="1">The sequence shown here is derived from an EMBL/GenBank/DDBJ whole genome shotgun (WGS) entry which is preliminary data.</text>
</comment>
<dbReference type="AlphaFoldDB" id="A0A8J3VTV4"/>
<accession>A0A8J3VTV4</accession>
<organism evidence="1 2">
    <name type="scientific">Rugosimonospora africana</name>
    <dbReference type="NCBI Taxonomy" id="556532"/>
    <lineage>
        <taxon>Bacteria</taxon>
        <taxon>Bacillati</taxon>
        <taxon>Actinomycetota</taxon>
        <taxon>Actinomycetes</taxon>
        <taxon>Micromonosporales</taxon>
        <taxon>Micromonosporaceae</taxon>
        <taxon>Rugosimonospora</taxon>
    </lineage>
</organism>
<proteinExistence type="predicted"/>
<reference evidence="1" key="1">
    <citation type="submission" date="2021-01" db="EMBL/GenBank/DDBJ databases">
        <title>Whole genome shotgun sequence of Rugosimonospora africana NBRC 104875.</title>
        <authorList>
            <person name="Komaki H."/>
            <person name="Tamura T."/>
        </authorList>
    </citation>
    <scope>NUCLEOTIDE SEQUENCE</scope>
    <source>
        <strain evidence="1">NBRC 104875</strain>
    </source>
</reference>
<dbReference type="Proteomes" id="UP000642748">
    <property type="component" value="Unassembled WGS sequence"/>
</dbReference>
<dbReference type="EMBL" id="BONZ01000073">
    <property type="protein sequence ID" value="GIH18807.1"/>
    <property type="molecule type" value="Genomic_DNA"/>
</dbReference>
<name>A0A8J3VTV4_9ACTN</name>